<dbReference type="Proteomes" id="UP000823775">
    <property type="component" value="Unassembled WGS sequence"/>
</dbReference>
<comment type="caution">
    <text evidence="1">The sequence shown here is derived from an EMBL/GenBank/DDBJ whole genome shotgun (WGS) entry which is preliminary data.</text>
</comment>
<accession>A0ABS8V941</accession>
<keyword evidence="2" id="KW-1185">Reference proteome</keyword>
<sequence length="171" mass="19606">MTSWYISELNVGYSYFGDPRLNYGGPHLWQHCHSCGVCDGLDGHWSHYPNSYSPSPSPYYALIVVFDAYRNNEEEEHHAQISSMEKMILEHMEGLLNEKVEALEAQLQRVIDTSQCMEQEEESDYLLVDVNVEEVDKSKDVKHKEIGKETRGEIDKLKVEGKVVKLDGVVL</sequence>
<gene>
    <name evidence="1" type="ORF">HAX54_031131</name>
</gene>
<evidence type="ECO:0000313" key="2">
    <source>
        <dbReference type="Proteomes" id="UP000823775"/>
    </source>
</evidence>
<dbReference type="EMBL" id="JACEIK010003921">
    <property type="protein sequence ID" value="MCD9643548.1"/>
    <property type="molecule type" value="Genomic_DNA"/>
</dbReference>
<reference evidence="1 2" key="1">
    <citation type="journal article" date="2021" name="BMC Genomics">
        <title>Datura genome reveals duplications of psychoactive alkaloid biosynthetic genes and high mutation rate following tissue culture.</title>
        <authorList>
            <person name="Rajewski A."/>
            <person name="Carter-House D."/>
            <person name="Stajich J."/>
            <person name="Litt A."/>
        </authorList>
    </citation>
    <scope>NUCLEOTIDE SEQUENCE [LARGE SCALE GENOMIC DNA]</scope>
    <source>
        <strain evidence="1">AR-01</strain>
    </source>
</reference>
<evidence type="ECO:0000313" key="1">
    <source>
        <dbReference type="EMBL" id="MCD9643548.1"/>
    </source>
</evidence>
<proteinExistence type="predicted"/>
<organism evidence="1 2">
    <name type="scientific">Datura stramonium</name>
    <name type="common">Jimsonweed</name>
    <name type="synonym">Common thornapple</name>
    <dbReference type="NCBI Taxonomy" id="4076"/>
    <lineage>
        <taxon>Eukaryota</taxon>
        <taxon>Viridiplantae</taxon>
        <taxon>Streptophyta</taxon>
        <taxon>Embryophyta</taxon>
        <taxon>Tracheophyta</taxon>
        <taxon>Spermatophyta</taxon>
        <taxon>Magnoliopsida</taxon>
        <taxon>eudicotyledons</taxon>
        <taxon>Gunneridae</taxon>
        <taxon>Pentapetalae</taxon>
        <taxon>asterids</taxon>
        <taxon>lamiids</taxon>
        <taxon>Solanales</taxon>
        <taxon>Solanaceae</taxon>
        <taxon>Solanoideae</taxon>
        <taxon>Datureae</taxon>
        <taxon>Datura</taxon>
    </lineage>
</organism>
<name>A0ABS8V941_DATST</name>
<protein>
    <submittedName>
        <fullName evidence="1">Uncharacterized protein</fullName>
    </submittedName>
</protein>